<evidence type="ECO:0000313" key="3">
    <source>
        <dbReference type="Proteomes" id="UP000635071"/>
    </source>
</evidence>
<dbReference type="CDD" id="cd01646">
    <property type="entry name" value="RT_Bac_retron_I"/>
    <property type="match status" value="1"/>
</dbReference>
<evidence type="ECO:0000313" key="2">
    <source>
        <dbReference type="EMBL" id="GGE21843.1"/>
    </source>
</evidence>
<organism evidence="2 3">
    <name type="scientific">Sandarakinorhabdus glacialis</name>
    <dbReference type="NCBI Taxonomy" id="1614636"/>
    <lineage>
        <taxon>Bacteria</taxon>
        <taxon>Pseudomonadati</taxon>
        <taxon>Pseudomonadota</taxon>
        <taxon>Alphaproteobacteria</taxon>
        <taxon>Sphingomonadales</taxon>
        <taxon>Sphingosinicellaceae</taxon>
        <taxon>Sandarakinorhabdus</taxon>
    </lineage>
</organism>
<keyword evidence="2" id="KW-0548">Nucleotidyltransferase</keyword>
<name>A0A917A117_9SPHN</name>
<evidence type="ECO:0000259" key="1">
    <source>
        <dbReference type="PROSITE" id="PS50878"/>
    </source>
</evidence>
<dbReference type="InterPro" id="IPR000477">
    <property type="entry name" value="RT_dom"/>
</dbReference>
<reference evidence="2" key="2">
    <citation type="submission" date="2020-09" db="EMBL/GenBank/DDBJ databases">
        <authorList>
            <person name="Sun Q."/>
            <person name="Zhou Y."/>
        </authorList>
    </citation>
    <scope>NUCLEOTIDE SEQUENCE</scope>
    <source>
        <strain evidence="2">CGMCC 1.15519</strain>
    </source>
</reference>
<dbReference type="RefSeq" id="WP_188764293.1">
    <property type="nucleotide sequence ID" value="NZ_BMJM01000018.1"/>
</dbReference>
<proteinExistence type="predicted"/>
<keyword evidence="2" id="KW-0695">RNA-directed DNA polymerase</keyword>
<reference evidence="2" key="1">
    <citation type="journal article" date="2014" name="Int. J. Syst. Evol. Microbiol.">
        <title>Complete genome sequence of Corynebacterium casei LMG S-19264T (=DSM 44701T), isolated from a smear-ripened cheese.</title>
        <authorList>
            <consortium name="US DOE Joint Genome Institute (JGI-PGF)"/>
            <person name="Walter F."/>
            <person name="Albersmeier A."/>
            <person name="Kalinowski J."/>
            <person name="Ruckert C."/>
        </authorList>
    </citation>
    <scope>NUCLEOTIDE SEQUENCE</scope>
    <source>
        <strain evidence="2">CGMCC 1.15519</strain>
    </source>
</reference>
<sequence>MAAAKKLTFPRDVRLRRLISHGYFPSELPPPFTAEEYAKHSTEFATKWKAANIFKFWTAPETYSIPRYGHARRKLSIVNPINQLQVSLLIANNWVELKARLNRSKTSEFDPTISRIGIARAVSGVDFDGVARRRAEILGSYGRYVKTDIARFYPSVYTHSIAWAILGKDHCKANFQTPAFKAGFANELDCAVRAGQEGQTIGIPIGPDSSRIISELIAVEIEEKARSLIVDWDRRGVRYVDDMLIGLQDSETASAVLSGLSAALYDFQLDLNGEKTVTIGLGSDHAPEWGNYIRTFEMTTVIGKQVGDLDSYFAQSLYLADQNPRESVLLYATKRAATFAIGSGNRAHLVRWMLYMSRRSPNCLRFVAEHLAATRSNAAYPTSEINDFILQQIPAKAEAGHIDELAWLLFWAIEIKLKLPVSILERVLKLRSSVVALLTLDLRQQGLIDGIPDMSFWQSFATLEGLKSEMWLLSYEATRKKWWPKSQKTGFITGHQFFGDIWSKNIEFYNPKRHAKARVNPIFRVKPSAAIAFGSDYQR</sequence>
<keyword evidence="2" id="KW-0808">Transferase</keyword>
<accession>A0A917A117</accession>
<gene>
    <name evidence="2" type="ORF">GCM10011529_30590</name>
</gene>
<dbReference type="PROSITE" id="PS50878">
    <property type="entry name" value="RT_POL"/>
    <property type="match status" value="1"/>
</dbReference>
<dbReference type="GO" id="GO:0003964">
    <property type="term" value="F:RNA-directed DNA polymerase activity"/>
    <property type="evidence" value="ECO:0007669"/>
    <property type="project" value="UniProtKB-KW"/>
</dbReference>
<keyword evidence="3" id="KW-1185">Reference proteome</keyword>
<dbReference type="AlphaFoldDB" id="A0A917A117"/>
<feature type="domain" description="Reverse transcriptase" evidence="1">
    <location>
        <begin position="1"/>
        <end position="294"/>
    </location>
</feature>
<dbReference type="Proteomes" id="UP000635071">
    <property type="component" value="Unassembled WGS sequence"/>
</dbReference>
<dbReference type="EMBL" id="BMJM01000018">
    <property type="protein sequence ID" value="GGE21843.1"/>
    <property type="molecule type" value="Genomic_DNA"/>
</dbReference>
<protein>
    <submittedName>
        <fullName evidence="2">Reverse transcriptase</fullName>
    </submittedName>
</protein>
<comment type="caution">
    <text evidence="2">The sequence shown here is derived from an EMBL/GenBank/DDBJ whole genome shotgun (WGS) entry which is preliminary data.</text>
</comment>